<feature type="transmembrane region" description="Helical" evidence="1">
    <location>
        <begin position="69"/>
        <end position="99"/>
    </location>
</feature>
<protein>
    <submittedName>
        <fullName evidence="3">Phosphatase PAP2 family protein</fullName>
    </submittedName>
</protein>
<evidence type="ECO:0000313" key="4">
    <source>
        <dbReference type="Proteomes" id="UP000515570"/>
    </source>
</evidence>
<dbReference type="AlphaFoldDB" id="A0A7G5FCL6"/>
<accession>A0A7G5FCL6</accession>
<dbReference type="PANTHER" id="PTHR14969">
    <property type="entry name" value="SPHINGOSINE-1-PHOSPHATE PHOSPHOHYDROLASE"/>
    <property type="match status" value="1"/>
</dbReference>
<evidence type="ECO:0000313" key="3">
    <source>
        <dbReference type="EMBL" id="QMV84357.1"/>
    </source>
</evidence>
<dbReference type="SMART" id="SM00014">
    <property type="entry name" value="acidPPc"/>
    <property type="match status" value="1"/>
</dbReference>
<dbReference type="Pfam" id="PF01569">
    <property type="entry name" value="PAP2"/>
    <property type="match status" value="1"/>
</dbReference>
<dbReference type="InterPro" id="IPR036938">
    <property type="entry name" value="PAP2/HPO_sf"/>
</dbReference>
<dbReference type="Proteomes" id="UP000515570">
    <property type="component" value="Chromosome"/>
</dbReference>
<organism evidence="3 4">
    <name type="scientific">Corynebacterium hindlerae</name>
    <dbReference type="NCBI Taxonomy" id="699041"/>
    <lineage>
        <taxon>Bacteria</taxon>
        <taxon>Bacillati</taxon>
        <taxon>Actinomycetota</taxon>
        <taxon>Actinomycetes</taxon>
        <taxon>Mycobacteriales</taxon>
        <taxon>Corynebacteriaceae</taxon>
        <taxon>Corynebacterium</taxon>
    </lineage>
</organism>
<keyword evidence="4" id="KW-1185">Reference proteome</keyword>
<evidence type="ECO:0000259" key="2">
    <source>
        <dbReference type="SMART" id="SM00014"/>
    </source>
</evidence>
<sequence length="137" mass="14713">MGLISFLFQPWAVLGYAVALSVKARWACVPVACASLTTHLLKPLFAVPRPATATVYEASYSFPSGHATAIAALACVIVMLWPRWWVACGAVALALLVGYSRLYLGVHRPVEILAGYAVGCAWVFAVSKIRHFCSDTA</sequence>
<dbReference type="EMBL" id="CP059833">
    <property type="protein sequence ID" value="QMV84357.1"/>
    <property type="molecule type" value="Genomic_DNA"/>
</dbReference>
<reference evidence="3 4" key="1">
    <citation type="submission" date="2020-07" db="EMBL/GenBank/DDBJ databases">
        <title>non toxigenic Corynebacterium sp. nov from a clinical source.</title>
        <authorList>
            <person name="Bernier A.-M."/>
            <person name="Bernard K."/>
        </authorList>
    </citation>
    <scope>NUCLEOTIDE SEQUENCE [LARGE SCALE GENOMIC DNA]</scope>
    <source>
        <strain evidence="4">NML 93-0612</strain>
    </source>
</reference>
<dbReference type="PANTHER" id="PTHR14969:SF13">
    <property type="entry name" value="AT30094P"/>
    <property type="match status" value="1"/>
</dbReference>
<dbReference type="Gene3D" id="1.20.144.10">
    <property type="entry name" value="Phosphatidic acid phosphatase type 2/haloperoxidase"/>
    <property type="match status" value="1"/>
</dbReference>
<dbReference type="SUPFAM" id="SSF48317">
    <property type="entry name" value="Acid phosphatase/Vanadium-dependent haloperoxidase"/>
    <property type="match status" value="1"/>
</dbReference>
<keyword evidence="1" id="KW-1133">Transmembrane helix</keyword>
<dbReference type="InterPro" id="IPR000326">
    <property type="entry name" value="PAP2/HPO"/>
</dbReference>
<gene>
    <name evidence="3" type="ORF">HW450_08230</name>
</gene>
<keyword evidence="1" id="KW-0472">Membrane</keyword>
<keyword evidence="1" id="KW-0812">Transmembrane</keyword>
<proteinExistence type="predicted"/>
<evidence type="ECO:0000256" key="1">
    <source>
        <dbReference type="SAM" id="Phobius"/>
    </source>
</evidence>
<feature type="domain" description="Phosphatidic acid phosphatase type 2/haloperoxidase" evidence="2">
    <location>
        <begin position="21"/>
        <end position="127"/>
    </location>
</feature>
<dbReference type="RefSeq" id="WP_182385166.1">
    <property type="nucleotide sequence ID" value="NZ_CP059833.1"/>
</dbReference>
<name>A0A7G5FCL6_9CORY</name>